<keyword evidence="1" id="KW-0472">Membrane</keyword>
<comment type="caution">
    <text evidence="2">The sequence shown here is derived from an EMBL/GenBank/DDBJ whole genome shotgun (WGS) entry which is preliminary data.</text>
</comment>
<sequence length="94" mass="10645">MSVRSSREQRIQSKERQRRRNITGLAVGLVIAVVLSLFSGMQWRNAEQERHHAVEQKAIAERKTAEAELQTLAANYNLAKAFEEKALSTLSSIH</sequence>
<organism evidence="2 3">
    <name type="scientific">Candidatus Electrothrix aarhusensis</name>
    <dbReference type="NCBI Taxonomy" id="1859131"/>
    <lineage>
        <taxon>Bacteria</taxon>
        <taxon>Pseudomonadati</taxon>
        <taxon>Thermodesulfobacteriota</taxon>
        <taxon>Desulfobulbia</taxon>
        <taxon>Desulfobulbales</taxon>
        <taxon>Desulfobulbaceae</taxon>
        <taxon>Candidatus Electrothrix</taxon>
    </lineage>
</organism>
<keyword evidence="1" id="KW-0812">Transmembrane</keyword>
<name>A0A3S3QII3_9BACT</name>
<evidence type="ECO:0000256" key="1">
    <source>
        <dbReference type="SAM" id="Phobius"/>
    </source>
</evidence>
<accession>A0A3S3QII3</accession>
<dbReference type="Proteomes" id="UP000287853">
    <property type="component" value="Unassembled WGS sequence"/>
</dbReference>
<feature type="transmembrane region" description="Helical" evidence="1">
    <location>
        <begin position="21"/>
        <end position="43"/>
    </location>
</feature>
<evidence type="ECO:0000313" key="2">
    <source>
        <dbReference type="EMBL" id="RWX45451.1"/>
    </source>
</evidence>
<evidence type="ECO:0000313" key="3">
    <source>
        <dbReference type="Proteomes" id="UP000287853"/>
    </source>
</evidence>
<dbReference type="AlphaFoldDB" id="A0A3S3QII3"/>
<dbReference type="EMBL" id="MTKO01000078">
    <property type="protein sequence ID" value="RWX45451.1"/>
    <property type="molecule type" value="Genomic_DNA"/>
</dbReference>
<reference evidence="2 3" key="1">
    <citation type="submission" date="2017-01" db="EMBL/GenBank/DDBJ databases">
        <title>The cable genome- insights into the physiology and evolution of filamentous bacteria capable of sulfide oxidation via long distance electron transfer.</title>
        <authorList>
            <person name="Schreiber L."/>
            <person name="Bjerg J.T."/>
            <person name="Boggild A."/>
            <person name="Van De Vossenberg J."/>
            <person name="Meysman F."/>
            <person name="Nielsen L.P."/>
            <person name="Schramm A."/>
            <person name="Kjeldsen K.U."/>
        </authorList>
    </citation>
    <scope>NUCLEOTIDE SEQUENCE [LARGE SCALE GENOMIC DNA]</scope>
    <source>
        <strain evidence="2">MCF</strain>
    </source>
</reference>
<protein>
    <submittedName>
        <fullName evidence="2">Uncharacterized protein</fullName>
    </submittedName>
</protein>
<proteinExistence type="predicted"/>
<keyword evidence="1" id="KW-1133">Transmembrane helix</keyword>
<gene>
    <name evidence="2" type="ORF">H206_00895</name>
</gene>
<keyword evidence="3" id="KW-1185">Reference proteome</keyword>